<keyword evidence="3" id="KW-1185">Reference proteome</keyword>
<organism evidence="2 3">
    <name type="scientific">Liparis tanakae</name>
    <name type="common">Tanaka's snailfish</name>
    <dbReference type="NCBI Taxonomy" id="230148"/>
    <lineage>
        <taxon>Eukaryota</taxon>
        <taxon>Metazoa</taxon>
        <taxon>Chordata</taxon>
        <taxon>Craniata</taxon>
        <taxon>Vertebrata</taxon>
        <taxon>Euteleostomi</taxon>
        <taxon>Actinopterygii</taxon>
        <taxon>Neopterygii</taxon>
        <taxon>Teleostei</taxon>
        <taxon>Neoteleostei</taxon>
        <taxon>Acanthomorphata</taxon>
        <taxon>Eupercaria</taxon>
        <taxon>Perciformes</taxon>
        <taxon>Cottioidei</taxon>
        <taxon>Cottales</taxon>
        <taxon>Liparidae</taxon>
        <taxon>Liparis</taxon>
    </lineage>
</organism>
<evidence type="ECO:0000313" key="2">
    <source>
        <dbReference type="EMBL" id="TNN85408.1"/>
    </source>
</evidence>
<evidence type="ECO:0000313" key="3">
    <source>
        <dbReference type="Proteomes" id="UP000314294"/>
    </source>
</evidence>
<protein>
    <submittedName>
        <fullName evidence="2">Uncharacterized protein</fullName>
    </submittedName>
</protein>
<evidence type="ECO:0000256" key="1">
    <source>
        <dbReference type="SAM" id="MobiDB-lite"/>
    </source>
</evidence>
<dbReference type="EMBL" id="SRLO01000021">
    <property type="protein sequence ID" value="TNN85408.1"/>
    <property type="molecule type" value="Genomic_DNA"/>
</dbReference>
<accession>A0A4Z2J6W4</accession>
<name>A0A4Z2J6W4_9TELE</name>
<proteinExistence type="predicted"/>
<feature type="region of interest" description="Disordered" evidence="1">
    <location>
        <begin position="47"/>
        <end position="76"/>
    </location>
</feature>
<dbReference type="Proteomes" id="UP000314294">
    <property type="component" value="Unassembled WGS sequence"/>
</dbReference>
<sequence length="76" mass="8063">MISQRNALIRFETPIRGVPAEKAFRSLKPPLHASLGILCRISTSSTIETSTDARSAAGNDDAGIPADGKRKGQSVK</sequence>
<gene>
    <name evidence="2" type="ORF">EYF80_004430</name>
</gene>
<comment type="caution">
    <text evidence="2">The sequence shown here is derived from an EMBL/GenBank/DDBJ whole genome shotgun (WGS) entry which is preliminary data.</text>
</comment>
<reference evidence="2 3" key="1">
    <citation type="submission" date="2019-03" db="EMBL/GenBank/DDBJ databases">
        <title>First draft genome of Liparis tanakae, snailfish: a comprehensive survey of snailfish specific genes.</title>
        <authorList>
            <person name="Kim W."/>
            <person name="Song I."/>
            <person name="Jeong J.-H."/>
            <person name="Kim D."/>
            <person name="Kim S."/>
            <person name="Ryu S."/>
            <person name="Song J.Y."/>
            <person name="Lee S.K."/>
        </authorList>
    </citation>
    <scope>NUCLEOTIDE SEQUENCE [LARGE SCALE GENOMIC DNA]</scope>
    <source>
        <tissue evidence="2">Muscle</tissue>
    </source>
</reference>
<dbReference type="AlphaFoldDB" id="A0A4Z2J6W4"/>